<dbReference type="PIRSF" id="PIRSF000077">
    <property type="entry name" value="Thioredoxin"/>
    <property type="match status" value="1"/>
</dbReference>
<evidence type="ECO:0000256" key="8">
    <source>
        <dbReference type="PIRSR" id="PIRSR000077-1"/>
    </source>
</evidence>
<dbReference type="PROSITE" id="PS00194">
    <property type="entry name" value="THIOREDOXIN_1"/>
    <property type="match status" value="1"/>
</dbReference>
<dbReference type="FunFam" id="3.40.30.10:FF:000001">
    <property type="entry name" value="Thioredoxin"/>
    <property type="match status" value="1"/>
</dbReference>
<feature type="site" description="Deprotonates C-terminal active site Cys" evidence="8">
    <location>
        <position position="26"/>
    </location>
</feature>
<feature type="active site" description="Nucleophile" evidence="8">
    <location>
        <position position="32"/>
    </location>
</feature>
<evidence type="ECO:0000256" key="9">
    <source>
        <dbReference type="PIRSR" id="PIRSR000077-4"/>
    </source>
</evidence>
<dbReference type="PANTHER" id="PTHR45663:SF11">
    <property type="entry name" value="GEO12009P1"/>
    <property type="match status" value="1"/>
</dbReference>
<evidence type="ECO:0000256" key="6">
    <source>
        <dbReference type="NCBIfam" id="TIGR01068"/>
    </source>
</evidence>
<dbReference type="InterPro" id="IPR017937">
    <property type="entry name" value="Thioredoxin_CS"/>
</dbReference>
<dbReference type="STRING" id="1921764.BSR28_02385"/>
<gene>
    <name evidence="11" type="ORF">BSR29_00095</name>
</gene>
<keyword evidence="2" id="KW-0813">Transport</keyword>
<reference evidence="11 12" key="1">
    <citation type="submission" date="2016-11" db="EMBL/GenBank/DDBJ databases">
        <title>Actinomyces gypaetusis sp. nov. isolated from the vulture Gypaetus barbatus in Qinghai Tibet Plateau China.</title>
        <authorList>
            <person name="Meng X."/>
        </authorList>
    </citation>
    <scope>NUCLEOTIDE SEQUENCE [LARGE SCALE GENOMIC DNA]</scope>
    <source>
        <strain evidence="11 12">VUL4_2</strain>
    </source>
</reference>
<dbReference type="InterPro" id="IPR036249">
    <property type="entry name" value="Thioredoxin-like_sf"/>
</dbReference>
<dbReference type="InterPro" id="IPR005746">
    <property type="entry name" value="Thioredoxin"/>
</dbReference>
<feature type="domain" description="Thioredoxin" evidence="10">
    <location>
        <begin position="1"/>
        <end position="108"/>
    </location>
</feature>
<dbReference type="AlphaFoldDB" id="A0A1Q5PPG5"/>
<dbReference type="NCBIfam" id="TIGR01068">
    <property type="entry name" value="thioredoxin"/>
    <property type="match status" value="1"/>
</dbReference>
<evidence type="ECO:0000256" key="4">
    <source>
        <dbReference type="ARBA" id="ARBA00023157"/>
    </source>
</evidence>
<dbReference type="PRINTS" id="PR00421">
    <property type="entry name" value="THIOREDOXIN"/>
</dbReference>
<dbReference type="RefSeq" id="WP_073708305.1">
    <property type="nucleotide sequence ID" value="NZ_MQSU01000001.1"/>
</dbReference>
<dbReference type="Pfam" id="PF00085">
    <property type="entry name" value="Thioredoxin"/>
    <property type="match status" value="1"/>
</dbReference>
<dbReference type="GO" id="GO:0015035">
    <property type="term" value="F:protein-disulfide reductase activity"/>
    <property type="evidence" value="ECO:0007669"/>
    <property type="project" value="UniProtKB-UniRule"/>
</dbReference>
<keyword evidence="4 9" id="KW-1015">Disulfide bond</keyword>
<dbReference type="SUPFAM" id="SSF52833">
    <property type="entry name" value="Thioredoxin-like"/>
    <property type="match status" value="1"/>
</dbReference>
<dbReference type="Gene3D" id="3.40.30.10">
    <property type="entry name" value="Glutaredoxin"/>
    <property type="match status" value="1"/>
</dbReference>
<protein>
    <recommendedName>
        <fullName evidence="6 7">Thioredoxin</fullName>
    </recommendedName>
</protein>
<dbReference type="GO" id="GO:0005829">
    <property type="term" value="C:cytosol"/>
    <property type="evidence" value="ECO:0007669"/>
    <property type="project" value="TreeGrafter"/>
</dbReference>
<dbReference type="GO" id="GO:0045454">
    <property type="term" value="P:cell redox homeostasis"/>
    <property type="evidence" value="ECO:0007669"/>
    <property type="project" value="TreeGrafter"/>
</dbReference>
<feature type="site" description="Contributes to redox potential value" evidence="8">
    <location>
        <position position="33"/>
    </location>
</feature>
<feature type="site" description="Contributes to redox potential value" evidence="8">
    <location>
        <position position="34"/>
    </location>
</feature>
<evidence type="ECO:0000256" key="5">
    <source>
        <dbReference type="ARBA" id="ARBA00023284"/>
    </source>
</evidence>
<name>A0A1Q5PPG5_9ACTO</name>
<sequence length="109" mass="12517">MSEVKTLTDRQFSAEIRLDKGLKVVDFWAPWCEPCKKLSPIIDQVAKELGDQAQVWKLNVDQNRTSPATYQVRSIPAVLVFFDGEVVERLTGVHTKEEILKQVRKYILS</sequence>
<dbReference type="PANTHER" id="PTHR45663">
    <property type="entry name" value="GEO12009P1"/>
    <property type="match status" value="1"/>
</dbReference>
<comment type="similarity">
    <text evidence="1 7">Belongs to the thioredoxin family.</text>
</comment>
<evidence type="ECO:0000313" key="12">
    <source>
        <dbReference type="Proteomes" id="UP000186785"/>
    </source>
</evidence>
<keyword evidence="12" id="KW-1185">Reference proteome</keyword>
<evidence type="ECO:0000256" key="1">
    <source>
        <dbReference type="ARBA" id="ARBA00008987"/>
    </source>
</evidence>
<organism evidence="11 12">
    <name type="scientific">Boudabousia liubingyangii</name>
    <dbReference type="NCBI Taxonomy" id="1921764"/>
    <lineage>
        <taxon>Bacteria</taxon>
        <taxon>Bacillati</taxon>
        <taxon>Actinomycetota</taxon>
        <taxon>Actinomycetes</taxon>
        <taxon>Actinomycetales</taxon>
        <taxon>Actinomycetaceae</taxon>
        <taxon>Boudabousia</taxon>
    </lineage>
</organism>
<evidence type="ECO:0000256" key="2">
    <source>
        <dbReference type="ARBA" id="ARBA00022448"/>
    </source>
</evidence>
<keyword evidence="5 9" id="KW-0676">Redox-active center</keyword>
<evidence type="ECO:0000259" key="10">
    <source>
        <dbReference type="PROSITE" id="PS51352"/>
    </source>
</evidence>
<comment type="caution">
    <text evidence="11">The sequence shown here is derived from an EMBL/GenBank/DDBJ whole genome shotgun (WGS) entry which is preliminary data.</text>
</comment>
<proteinExistence type="inferred from homology"/>
<keyword evidence="3" id="KW-0249">Electron transport</keyword>
<dbReference type="OrthoDB" id="9790390at2"/>
<dbReference type="CDD" id="cd02947">
    <property type="entry name" value="TRX_family"/>
    <property type="match status" value="1"/>
</dbReference>
<feature type="active site" description="Nucleophile" evidence="8">
    <location>
        <position position="35"/>
    </location>
</feature>
<feature type="disulfide bond" description="Redox-active" evidence="9">
    <location>
        <begin position="32"/>
        <end position="35"/>
    </location>
</feature>
<evidence type="ECO:0000313" key="11">
    <source>
        <dbReference type="EMBL" id="OKL49412.1"/>
    </source>
</evidence>
<dbReference type="Proteomes" id="UP000186785">
    <property type="component" value="Unassembled WGS sequence"/>
</dbReference>
<dbReference type="PROSITE" id="PS51352">
    <property type="entry name" value="THIOREDOXIN_2"/>
    <property type="match status" value="1"/>
</dbReference>
<evidence type="ECO:0000256" key="3">
    <source>
        <dbReference type="ARBA" id="ARBA00022982"/>
    </source>
</evidence>
<dbReference type="InterPro" id="IPR013766">
    <property type="entry name" value="Thioredoxin_domain"/>
</dbReference>
<accession>A0A1Q5PPG5</accession>
<evidence type="ECO:0000256" key="7">
    <source>
        <dbReference type="PIRNR" id="PIRNR000077"/>
    </source>
</evidence>
<dbReference type="EMBL" id="MQSV01000001">
    <property type="protein sequence ID" value="OKL49412.1"/>
    <property type="molecule type" value="Genomic_DNA"/>
</dbReference>